<accession>A0AAU8B1I8</accession>
<dbReference type="EMBL" id="PP511738">
    <property type="protein sequence ID" value="XCD07001.1"/>
    <property type="molecule type" value="Genomic_DNA"/>
</dbReference>
<dbReference type="EMBL" id="PP511558">
    <property type="protein sequence ID" value="XCD05424.1"/>
    <property type="molecule type" value="Genomic_DNA"/>
</dbReference>
<feature type="region of interest" description="Disordered" evidence="1">
    <location>
        <begin position="68"/>
        <end position="87"/>
    </location>
</feature>
<evidence type="ECO:0000313" key="3">
    <source>
        <dbReference type="EMBL" id="XCD07001.1"/>
    </source>
</evidence>
<proteinExistence type="predicted"/>
<name>A0AAU8B1I8_9VIRU</name>
<sequence length="231" mass="23914">MGFSLGSSITKLNNVLGFGALGEGLNDLTGANQLQRNAQEFQERMSNTAHQREVADLKAAGLNPNLSALNGNKGASTPNGVSSGGSGDPVAMISGLMSTIGAWRQQSAQAASARATAEKTELDNKLRGAFINRLSEPELSALGAAKEDSKVANALGAAHASGDVAKAVGKTIVDSDTVRDIGKGIGATAVPAGKLYKFVSELPDRGAQLWHKVKQQVLNKKNSARSMSDDK</sequence>
<feature type="compositionally biased region" description="Polar residues" evidence="1">
    <location>
        <begin position="68"/>
        <end position="81"/>
    </location>
</feature>
<reference evidence="2" key="1">
    <citation type="submission" date="2024-03" db="EMBL/GenBank/DDBJ databases">
        <title>Diverse circular DNA viruses in blood, oral, and fecal samples of captive lemurs.</title>
        <authorList>
            <person name="Paietta E.N."/>
            <person name="Kraberger S."/>
            <person name="Lund M.C."/>
            <person name="Custer J.M."/>
            <person name="Vargas K.M."/>
            <person name="Ehmke E.E."/>
            <person name="Yoder A.D."/>
            <person name="Varsani A."/>
        </authorList>
    </citation>
    <scope>NUCLEOTIDE SEQUENCE</scope>
    <source>
        <strain evidence="2">Duke_24FS_85</strain>
        <strain evidence="3">Duke_26_67</strain>
    </source>
</reference>
<organism evidence="2">
    <name type="scientific">Dulem virus 159</name>
    <dbReference type="NCBI Taxonomy" id="3145636"/>
    <lineage>
        <taxon>Viruses</taxon>
        <taxon>Monodnaviria</taxon>
        <taxon>Sangervirae</taxon>
        <taxon>Phixviricota</taxon>
        <taxon>Malgrandaviricetes</taxon>
        <taxon>Petitvirales</taxon>
        <taxon>Microviridae</taxon>
        <taxon>Microvirus</taxon>
    </lineage>
</organism>
<evidence type="ECO:0000313" key="2">
    <source>
        <dbReference type="EMBL" id="XCD05424.1"/>
    </source>
</evidence>
<evidence type="ECO:0000256" key="1">
    <source>
        <dbReference type="SAM" id="MobiDB-lite"/>
    </source>
</evidence>
<protein>
    <submittedName>
        <fullName evidence="2">DNA pilot protein</fullName>
    </submittedName>
</protein>